<dbReference type="EMBL" id="JBAWKC010000007">
    <property type="protein sequence ID" value="MFH6770265.1"/>
    <property type="molecule type" value="Genomic_DNA"/>
</dbReference>
<keyword evidence="4" id="KW-1185">Reference proteome</keyword>
<feature type="domain" description="ATPase dynein-related AAA" evidence="1">
    <location>
        <begin position="738"/>
        <end position="870"/>
    </location>
</feature>
<name>A0ABW7MUM1_9FLAO</name>
<dbReference type="InterPro" id="IPR027417">
    <property type="entry name" value="P-loop_NTPase"/>
</dbReference>
<proteinExistence type="predicted"/>
<evidence type="ECO:0000259" key="1">
    <source>
        <dbReference type="Pfam" id="PF07728"/>
    </source>
</evidence>
<feature type="domain" description="ScoMcrA-like N-terminal head" evidence="2">
    <location>
        <begin position="3"/>
        <end position="82"/>
    </location>
</feature>
<evidence type="ECO:0000313" key="4">
    <source>
        <dbReference type="Proteomes" id="UP001610104"/>
    </source>
</evidence>
<dbReference type="SUPFAM" id="SSF52540">
    <property type="entry name" value="P-loop containing nucleoside triphosphate hydrolases"/>
    <property type="match status" value="1"/>
</dbReference>
<dbReference type="PANTHER" id="PTHR37291">
    <property type="entry name" value="5-METHYLCYTOSINE-SPECIFIC RESTRICTION ENZYME B"/>
    <property type="match status" value="1"/>
</dbReference>
<dbReference type="Pfam" id="PF07728">
    <property type="entry name" value="AAA_5"/>
    <property type="match status" value="1"/>
</dbReference>
<reference evidence="3 4" key="1">
    <citation type="submission" date="2024-02" db="EMBL/GenBank/DDBJ databases">
        <title>A Gaetbulibacter species isolated from tidal flats and genomic insights of their niches.</title>
        <authorList>
            <person name="Ye Y."/>
        </authorList>
    </citation>
    <scope>NUCLEOTIDE SEQUENCE [LARGE SCALE GENOMIC DNA]</scope>
    <source>
        <strain evidence="3 4">KEM-8</strain>
    </source>
</reference>
<accession>A0ABW7MUM1</accession>
<evidence type="ECO:0000313" key="3">
    <source>
        <dbReference type="EMBL" id="MFH6770265.1"/>
    </source>
</evidence>
<gene>
    <name evidence="3" type="ORF">V8G56_16060</name>
</gene>
<dbReference type="InterPro" id="IPR058807">
    <property type="entry name" value="ScoMcrA_N"/>
</dbReference>
<dbReference type="InterPro" id="IPR052934">
    <property type="entry name" value="Methyl-DNA_Rec/Restrict_Enz"/>
</dbReference>
<organism evidence="3 4">
    <name type="scientific">Gaetbulibacter aquiaggeris</name>
    <dbReference type="NCBI Taxonomy" id="1735373"/>
    <lineage>
        <taxon>Bacteria</taxon>
        <taxon>Pseudomonadati</taxon>
        <taxon>Bacteroidota</taxon>
        <taxon>Flavobacteriia</taxon>
        <taxon>Flavobacteriales</taxon>
        <taxon>Flavobacteriaceae</taxon>
        <taxon>Gaetbulibacter</taxon>
    </lineage>
</organism>
<sequence length="1012" mass="118090">MDQIKKEHILKALNEIDENGIRKGRHSSTYDILYEGKTYPPKLVISIANRYANGTELDPNTFDGGEGTRAFQLLESLGFDIDKKITTQSSNMENVKQEFASWLLKNAPESYNYYLGNSTNSVIERLNEINSFFPEQNFFEMDLSKVDQKIREILFVFSTKERRKNVEFVEYDNQHSNGIPKAVMGKNNFIKFLEETYIDYDSTNKSLYSWVKTYKELVEYLKDKENDQIGLINVLKKAGCDLFNDQDPEENIIPLEEIDPFTFFCYINKYFVQRLGILQSLAKNLNLTIPLDDYGIPSTNPQKVWVFPYKYLRKNNEIKRLWSFFNNVISNEVTYDQFNDILKIKGVAHAKISEILFYINPEKYFPINGPTKPYLKKVFEINPKFKTFSEYENILSQLRSKTDKPFYQLSHEAWIWNDSQKDKSNDFEDYLKQFSKEDLTTYFSFLFEALDKFNLEAGDDRLLFSTTNNNLSFTIGQRYSWNLFKSNKKGKFGVLSINKIRENSEEFTGNAPYPFYTYLNDVNFSESDKDSIFRGFDQELKRTNKTGYRKHNNYEFEQAVFDKNFREQYLKTETMNNNKTVLNQILYGPPGTGKTYRLKKEYFPKYTVMETSLSKEKNFENVVKECSWWQVIAVALIQLGKAKVADIYEHPWVKQKEKLSNSKTVRPTIWGQLQSHTVEDCAFVNVKSKQVPLIFSKTEDSYWEILEDEVKNQDVAIHDIIDSVENFVPKANKEIKHYRFITFHQSFSYEDFIEGIKPIMPENGEVAEDLGYKIEDGVFKDICKDALNDPENQYAIFIDEINRGNVSAIFGELITLIEKDKRKGAKNGMSNTLPYSKELFSVPSNLDIYGTMNTADRSVEALDTALRRRFTFVEMMPDYSVIEKENVGGIQLSEILKTINDRIELLVDRDHTIGHSYFIDVNTEKDLADAFNDKIIPLLQEYFYGDYGKIGLVLGKGFIEKINNNKKEFASFDYEGQGDFKTPTFQLKRVDENTILEALELLLAKKYNTDEQ</sequence>
<dbReference type="Gene3D" id="3.40.50.300">
    <property type="entry name" value="P-loop containing nucleotide triphosphate hydrolases"/>
    <property type="match status" value="1"/>
</dbReference>
<dbReference type="InterPro" id="IPR011704">
    <property type="entry name" value="ATPase_dyneun-rel_AAA"/>
</dbReference>
<dbReference type="Proteomes" id="UP001610104">
    <property type="component" value="Unassembled WGS sequence"/>
</dbReference>
<protein>
    <submittedName>
        <fullName evidence="3">AAA family ATPase</fullName>
    </submittedName>
</protein>
<dbReference type="RefSeq" id="WP_395439482.1">
    <property type="nucleotide sequence ID" value="NZ_JBAWKC010000007.1"/>
</dbReference>
<comment type="caution">
    <text evidence="3">The sequence shown here is derived from an EMBL/GenBank/DDBJ whole genome shotgun (WGS) entry which is preliminary data.</text>
</comment>
<dbReference type="PANTHER" id="PTHR37291:SF1">
    <property type="entry name" value="TYPE IV METHYL-DIRECTED RESTRICTION ENZYME ECOKMCRB SUBUNIT"/>
    <property type="match status" value="1"/>
</dbReference>
<evidence type="ECO:0000259" key="2">
    <source>
        <dbReference type="Pfam" id="PF26345"/>
    </source>
</evidence>
<dbReference type="Pfam" id="PF26345">
    <property type="entry name" value="ScoMcrA_N"/>
    <property type="match status" value="1"/>
</dbReference>